<protein>
    <submittedName>
        <fullName evidence="2">Uncharacterized protein</fullName>
    </submittedName>
</protein>
<feature type="compositionally biased region" description="Acidic residues" evidence="1">
    <location>
        <begin position="105"/>
        <end position="117"/>
    </location>
</feature>
<sequence length="117" mass="12975">MAVLQARQALAGLPEIRWRDNTSEQQGRMQLEEVAAIIGRALRRVRASSDEARALKYAQARLTAFLQGWGDPGLIATIHVVPMYQSLQAALRTLSLRLETAENADPPEEPDEPTPRS</sequence>
<evidence type="ECO:0000313" key="2">
    <source>
        <dbReference type="EMBL" id="MEA5367196.1"/>
    </source>
</evidence>
<proteinExistence type="predicted"/>
<feature type="region of interest" description="Disordered" evidence="1">
    <location>
        <begin position="98"/>
        <end position="117"/>
    </location>
</feature>
<evidence type="ECO:0000313" key="3">
    <source>
        <dbReference type="Proteomes" id="UP001304298"/>
    </source>
</evidence>
<reference evidence="2 3" key="1">
    <citation type="submission" date="2023-12" db="EMBL/GenBank/DDBJ databases">
        <title>Amycolatopsis sp. V23-08.</title>
        <authorList>
            <person name="Somphong A."/>
        </authorList>
    </citation>
    <scope>NUCLEOTIDE SEQUENCE [LARGE SCALE GENOMIC DNA]</scope>
    <source>
        <strain evidence="2 3">V23-08</strain>
    </source>
</reference>
<dbReference type="RefSeq" id="WP_323336999.1">
    <property type="nucleotide sequence ID" value="NZ_JAYFSI010000020.1"/>
</dbReference>
<gene>
    <name evidence="2" type="ORF">VA596_47250</name>
</gene>
<evidence type="ECO:0000256" key="1">
    <source>
        <dbReference type="SAM" id="MobiDB-lite"/>
    </source>
</evidence>
<dbReference type="EMBL" id="JAYFSI010000020">
    <property type="protein sequence ID" value="MEA5367196.1"/>
    <property type="molecule type" value="Genomic_DNA"/>
</dbReference>
<comment type="caution">
    <text evidence="2">The sequence shown here is derived from an EMBL/GenBank/DDBJ whole genome shotgun (WGS) entry which is preliminary data.</text>
</comment>
<dbReference type="Proteomes" id="UP001304298">
    <property type="component" value="Unassembled WGS sequence"/>
</dbReference>
<accession>A0ABU5RLP0</accession>
<name>A0ABU5RLP0_9PSEU</name>
<organism evidence="2 3">
    <name type="scientific">Amycolatopsis heterodermiae</name>
    <dbReference type="NCBI Taxonomy" id="3110235"/>
    <lineage>
        <taxon>Bacteria</taxon>
        <taxon>Bacillati</taxon>
        <taxon>Actinomycetota</taxon>
        <taxon>Actinomycetes</taxon>
        <taxon>Pseudonocardiales</taxon>
        <taxon>Pseudonocardiaceae</taxon>
        <taxon>Amycolatopsis</taxon>
    </lineage>
</organism>
<keyword evidence="3" id="KW-1185">Reference proteome</keyword>